<dbReference type="GO" id="GO:0046872">
    <property type="term" value="F:metal ion binding"/>
    <property type="evidence" value="ECO:0007669"/>
    <property type="project" value="UniProtKB-KW"/>
</dbReference>
<protein>
    <submittedName>
        <fullName evidence="5">HAD family phosphatase</fullName>
    </submittedName>
</protein>
<dbReference type="SFLD" id="SFLDG01129">
    <property type="entry name" value="C1.5:_HAD__Beta-PGM__Phosphata"/>
    <property type="match status" value="1"/>
</dbReference>
<organism evidence="5 6">
    <name type="scientific">Cellvibrio polysaccharolyticus</name>
    <dbReference type="NCBI Taxonomy" id="2082724"/>
    <lineage>
        <taxon>Bacteria</taxon>
        <taxon>Pseudomonadati</taxon>
        <taxon>Pseudomonadota</taxon>
        <taxon>Gammaproteobacteria</taxon>
        <taxon>Cellvibrionales</taxon>
        <taxon>Cellvibrionaceae</taxon>
        <taxon>Cellvibrio</taxon>
    </lineage>
</organism>
<keyword evidence="4" id="KW-0460">Magnesium</keyword>
<evidence type="ECO:0000313" key="6">
    <source>
        <dbReference type="Proteomes" id="UP000652567"/>
    </source>
</evidence>
<dbReference type="InterPro" id="IPR023214">
    <property type="entry name" value="HAD_sf"/>
</dbReference>
<proteinExistence type="inferred from homology"/>
<dbReference type="EMBL" id="PRDL01000001">
    <property type="protein sequence ID" value="MBE8717768.1"/>
    <property type="molecule type" value="Genomic_DNA"/>
</dbReference>
<evidence type="ECO:0000256" key="2">
    <source>
        <dbReference type="ARBA" id="ARBA00006171"/>
    </source>
</evidence>
<dbReference type="AlphaFoldDB" id="A0A928V4L6"/>
<evidence type="ECO:0000313" key="5">
    <source>
        <dbReference type="EMBL" id="MBE8717768.1"/>
    </source>
</evidence>
<keyword evidence="3" id="KW-0479">Metal-binding</keyword>
<dbReference type="SFLD" id="SFLDS00003">
    <property type="entry name" value="Haloacid_Dehalogenase"/>
    <property type="match status" value="1"/>
</dbReference>
<name>A0A928V4L6_9GAMM</name>
<dbReference type="InterPro" id="IPR023198">
    <property type="entry name" value="PGP-like_dom2"/>
</dbReference>
<comment type="cofactor">
    <cofactor evidence="1">
        <name>Mg(2+)</name>
        <dbReference type="ChEBI" id="CHEBI:18420"/>
    </cofactor>
</comment>
<evidence type="ECO:0000256" key="3">
    <source>
        <dbReference type="ARBA" id="ARBA00022723"/>
    </source>
</evidence>
<dbReference type="PANTHER" id="PTHR46193">
    <property type="entry name" value="6-PHOSPHOGLUCONATE PHOSPHATASE"/>
    <property type="match status" value="1"/>
</dbReference>
<dbReference type="InterPro" id="IPR036412">
    <property type="entry name" value="HAD-like_sf"/>
</dbReference>
<dbReference type="Proteomes" id="UP000652567">
    <property type="component" value="Unassembled WGS sequence"/>
</dbReference>
<gene>
    <name evidence="5" type="ORF">C4F51_11295</name>
</gene>
<accession>A0A928V4L6</accession>
<comment type="caution">
    <text evidence="5">The sequence shown here is derived from an EMBL/GenBank/DDBJ whole genome shotgun (WGS) entry which is preliminary data.</text>
</comment>
<comment type="similarity">
    <text evidence="2">Belongs to the HAD-like hydrolase superfamily. CbbY/CbbZ/Gph/YieH family.</text>
</comment>
<sequence>MLCIGFPGFFCLLEEIVVMSVTSADFQAVLFDCDGVLVDSESIANRALHRTLQDIGLEMTLDEVANTFTGQSFAHCLLLIEKRLGGPIPDIFVPNNRTYFRTLLQDELVSMPGIERVLSGLKVPFAVVTNSQYQEMNNKLKYAGLDAYFPAERRFDTETLGVAKPDPAIYQLAAKSLGVDIHQCLILEDSFPGITAGTRSGATVWGYRPHLTADEIADFGLTRILTDWSEFPL</sequence>
<dbReference type="InterPro" id="IPR051600">
    <property type="entry name" value="Beta-PGM-like"/>
</dbReference>
<dbReference type="Gene3D" id="3.40.50.1000">
    <property type="entry name" value="HAD superfamily/HAD-like"/>
    <property type="match status" value="1"/>
</dbReference>
<reference evidence="5" key="1">
    <citation type="submission" date="2018-07" db="EMBL/GenBank/DDBJ databases">
        <title>Genome assembly of strain Ka43.</title>
        <authorList>
            <person name="Kukolya J."/>
            <person name="Nagy I."/>
            <person name="Horvath B."/>
            <person name="Toth A."/>
        </authorList>
    </citation>
    <scope>NUCLEOTIDE SEQUENCE</scope>
    <source>
        <strain evidence="5">KB43</strain>
    </source>
</reference>
<dbReference type="NCBIfam" id="TIGR01509">
    <property type="entry name" value="HAD-SF-IA-v3"/>
    <property type="match status" value="1"/>
</dbReference>
<dbReference type="Pfam" id="PF00702">
    <property type="entry name" value="Hydrolase"/>
    <property type="match status" value="1"/>
</dbReference>
<dbReference type="Gene3D" id="1.10.150.240">
    <property type="entry name" value="Putative phosphatase, domain 2"/>
    <property type="match status" value="1"/>
</dbReference>
<dbReference type="SUPFAM" id="SSF56784">
    <property type="entry name" value="HAD-like"/>
    <property type="match status" value="1"/>
</dbReference>
<evidence type="ECO:0000256" key="4">
    <source>
        <dbReference type="ARBA" id="ARBA00022842"/>
    </source>
</evidence>
<evidence type="ECO:0000256" key="1">
    <source>
        <dbReference type="ARBA" id="ARBA00001946"/>
    </source>
</evidence>
<dbReference type="InterPro" id="IPR006439">
    <property type="entry name" value="HAD-SF_hydro_IA"/>
</dbReference>
<dbReference type="PANTHER" id="PTHR46193:SF10">
    <property type="entry name" value="6-PHOSPHOGLUCONATE PHOSPHATASE"/>
    <property type="match status" value="1"/>
</dbReference>
<keyword evidence="6" id="KW-1185">Reference proteome</keyword>
<dbReference type="GO" id="GO:0003824">
    <property type="term" value="F:catalytic activity"/>
    <property type="evidence" value="ECO:0007669"/>
    <property type="project" value="UniProtKB-ARBA"/>
</dbReference>